<evidence type="ECO:0000313" key="2">
    <source>
        <dbReference type="Proteomes" id="UP000008281"/>
    </source>
</evidence>
<accession>E3LWW2</accession>
<dbReference type="AlphaFoldDB" id="E3LWW2"/>
<reference evidence="1" key="1">
    <citation type="submission" date="2007-07" db="EMBL/GenBank/DDBJ databases">
        <title>PCAP assembly of the Caenorhabditis remanei genome.</title>
        <authorList>
            <consortium name="The Caenorhabditis remanei Sequencing Consortium"/>
            <person name="Wilson R.K."/>
        </authorList>
    </citation>
    <scope>NUCLEOTIDE SEQUENCE [LARGE SCALE GENOMIC DNA]</scope>
    <source>
        <strain evidence="1">PB4641</strain>
    </source>
</reference>
<dbReference type="PANTHER" id="PTHR47156:SF7">
    <property type="entry name" value="RING-TYPE DOMAIN-CONTAINING PROTEIN"/>
    <property type="match status" value="1"/>
</dbReference>
<dbReference type="InterPro" id="IPR001841">
    <property type="entry name" value="Znf_RING"/>
</dbReference>
<dbReference type="PANTHER" id="PTHR47156">
    <property type="entry name" value="PROTEIN CBG20824"/>
    <property type="match status" value="1"/>
</dbReference>
<dbReference type="InterPro" id="IPR013083">
    <property type="entry name" value="Znf_RING/FYVE/PHD"/>
</dbReference>
<dbReference type="eggNOG" id="KOG4185">
    <property type="taxonomic scope" value="Eukaryota"/>
</dbReference>
<dbReference type="InterPro" id="IPR052667">
    <property type="entry name" value="E3_ubiquitin-ligase_RING"/>
</dbReference>
<dbReference type="SMART" id="SM00184">
    <property type="entry name" value="RING"/>
    <property type="match status" value="1"/>
</dbReference>
<organism evidence="2">
    <name type="scientific">Caenorhabditis remanei</name>
    <name type="common">Caenorhabditis vulgaris</name>
    <dbReference type="NCBI Taxonomy" id="31234"/>
    <lineage>
        <taxon>Eukaryota</taxon>
        <taxon>Metazoa</taxon>
        <taxon>Ecdysozoa</taxon>
        <taxon>Nematoda</taxon>
        <taxon>Chromadorea</taxon>
        <taxon>Rhabditida</taxon>
        <taxon>Rhabditina</taxon>
        <taxon>Rhabditomorpha</taxon>
        <taxon>Rhabditoidea</taxon>
        <taxon>Rhabditidae</taxon>
        <taxon>Peloderinae</taxon>
        <taxon>Caenorhabditis</taxon>
    </lineage>
</organism>
<dbReference type="HOGENOM" id="CLU_953895_0_0_1"/>
<dbReference type="OrthoDB" id="5875010at2759"/>
<dbReference type="PROSITE" id="PS51257">
    <property type="entry name" value="PROKAR_LIPOPROTEIN"/>
    <property type="match status" value="1"/>
</dbReference>
<sequence>MNIQKYDDYSSCAATATHTLTVLFSCYQMYFSIIADKFSQSPKYLNFFSFFRLSTALTACVVFGIKAICLLIDYLSGNRDLKSCKRDLLIGTGGIFIISSITHYIIYNFGHTHGFLIVFLFSSFIFSRYVLQCIFQICIIYSTGSRIVDIYAVLIGKLELRPTVNRVEPGAEVVNKLKETVEDSGSDDELEFEERKVFSIRELQCNICLKKYSSESKKRTPRILTRCGHTLCQRCVDTISINRSVKCPFCRKYTYILGYELLLKNYIVLEVIQEMRSLERSELKRKRRNSIS</sequence>
<dbReference type="InterPro" id="IPR017907">
    <property type="entry name" value="Znf_RING_CS"/>
</dbReference>
<dbReference type="Gene3D" id="3.30.40.10">
    <property type="entry name" value="Zinc/RING finger domain, C3HC4 (zinc finger)"/>
    <property type="match status" value="1"/>
</dbReference>
<dbReference type="PROSITE" id="PS00518">
    <property type="entry name" value="ZF_RING_1"/>
    <property type="match status" value="1"/>
</dbReference>
<dbReference type="SUPFAM" id="SSF57850">
    <property type="entry name" value="RING/U-box"/>
    <property type="match status" value="1"/>
</dbReference>
<protein>
    <submittedName>
        <fullName evidence="1">Uncharacterized protein</fullName>
    </submittedName>
</protein>
<dbReference type="STRING" id="31234.E3LWW2"/>
<name>E3LWW2_CAERE</name>
<dbReference type="EMBL" id="DS268417">
    <property type="protein sequence ID" value="EFO83392.1"/>
    <property type="molecule type" value="Genomic_DNA"/>
</dbReference>
<gene>
    <name evidence="1" type="ORF">CRE_03163</name>
</gene>
<keyword evidence="2" id="KW-1185">Reference proteome</keyword>
<dbReference type="Pfam" id="PF14634">
    <property type="entry name" value="zf-RING_5"/>
    <property type="match status" value="1"/>
</dbReference>
<proteinExistence type="predicted"/>
<dbReference type="PROSITE" id="PS50089">
    <property type="entry name" value="ZF_RING_2"/>
    <property type="match status" value="1"/>
</dbReference>
<dbReference type="Proteomes" id="UP000008281">
    <property type="component" value="Unassembled WGS sequence"/>
</dbReference>
<evidence type="ECO:0000313" key="1">
    <source>
        <dbReference type="EMBL" id="EFO83392.1"/>
    </source>
</evidence>